<name>A0AAV7MNB5_PLEWA</name>
<gene>
    <name evidence="2" type="ORF">NDU88_002420</name>
</gene>
<keyword evidence="3" id="KW-1185">Reference proteome</keyword>
<evidence type="ECO:0000313" key="3">
    <source>
        <dbReference type="Proteomes" id="UP001066276"/>
    </source>
</evidence>
<comment type="caution">
    <text evidence="2">The sequence shown here is derived from an EMBL/GenBank/DDBJ whole genome shotgun (WGS) entry which is preliminary data.</text>
</comment>
<dbReference type="AlphaFoldDB" id="A0AAV7MNB5"/>
<accession>A0AAV7MNB5</accession>
<dbReference type="Proteomes" id="UP001066276">
    <property type="component" value="Chromosome 9"/>
</dbReference>
<organism evidence="2 3">
    <name type="scientific">Pleurodeles waltl</name>
    <name type="common">Iberian ribbed newt</name>
    <dbReference type="NCBI Taxonomy" id="8319"/>
    <lineage>
        <taxon>Eukaryota</taxon>
        <taxon>Metazoa</taxon>
        <taxon>Chordata</taxon>
        <taxon>Craniata</taxon>
        <taxon>Vertebrata</taxon>
        <taxon>Euteleostomi</taxon>
        <taxon>Amphibia</taxon>
        <taxon>Batrachia</taxon>
        <taxon>Caudata</taxon>
        <taxon>Salamandroidea</taxon>
        <taxon>Salamandridae</taxon>
        <taxon>Pleurodelinae</taxon>
        <taxon>Pleurodeles</taxon>
    </lineage>
</organism>
<evidence type="ECO:0000313" key="2">
    <source>
        <dbReference type="EMBL" id="KAJ1105012.1"/>
    </source>
</evidence>
<sequence>MASGLALPEAAASGPLPGRRASAPISLEPPLRDTPRGRRHPPNTVKMTSHPRGEVFVPPMRSHPRPGPAAQRSEVIRRPSSYVARTNPIP</sequence>
<dbReference type="EMBL" id="JANPWB010000013">
    <property type="protein sequence ID" value="KAJ1105012.1"/>
    <property type="molecule type" value="Genomic_DNA"/>
</dbReference>
<proteinExistence type="predicted"/>
<protein>
    <submittedName>
        <fullName evidence="2">Uncharacterized protein</fullName>
    </submittedName>
</protein>
<feature type="region of interest" description="Disordered" evidence="1">
    <location>
        <begin position="1"/>
        <end position="90"/>
    </location>
</feature>
<evidence type="ECO:0000256" key="1">
    <source>
        <dbReference type="SAM" id="MobiDB-lite"/>
    </source>
</evidence>
<reference evidence="2" key="1">
    <citation type="journal article" date="2022" name="bioRxiv">
        <title>Sequencing and chromosome-scale assembly of the giantPleurodeles waltlgenome.</title>
        <authorList>
            <person name="Brown T."/>
            <person name="Elewa A."/>
            <person name="Iarovenko S."/>
            <person name="Subramanian E."/>
            <person name="Araus A.J."/>
            <person name="Petzold A."/>
            <person name="Susuki M."/>
            <person name="Suzuki K.-i.T."/>
            <person name="Hayashi T."/>
            <person name="Toyoda A."/>
            <person name="Oliveira C."/>
            <person name="Osipova E."/>
            <person name="Leigh N.D."/>
            <person name="Simon A."/>
            <person name="Yun M.H."/>
        </authorList>
    </citation>
    <scope>NUCLEOTIDE SEQUENCE</scope>
    <source>
        <strain evidence="2">20211129_DDA</strain>
        <tissue evidence="2">Liver</tissue>
    </source>
</reference>